<organism evidence="1 2">
    <name type="scientific">Oryzihumus leptocrescens</name>
    <dbReference type="NCBI Taxonomy" id="297536"/>
    <lineage>
        <taxon>Bacteria</taxon>
        <taxon>Bacillati</taxon>
        <taxon>Actinomycetota</taxon>
        <taxon>Actinomycetes</taxon>
        <taxon>Micrococcales</taxon>
        <taxon>Intrasporangiaceae</taxon>
        <taxon>Oryzihumus</taxon>
    </lineage>
</organism>
<evidence type="ECO:0000313" key="2">
    <source>
        <dbReference type="Proteomes" id="UP000319514"/>
    </source>
</evidence>
<dbReference type="RefSeq" id="WP_141787702.1">
    <property type="nucleotide sequence ID" value="NZ_BAAAKX010000004.1"/>
</dbReference>
<comment type="caution">
    <text evidence="1">The sequence shown here is derived from an EMBL/GenBank/DDBJ whole genome shotgun (WGS) entry which is preliminary data.</text>
</comment>
<name>A0A542ZH91_9MICO</name>
<proteinExistence type="predicted"/>
<evidence type="ECO:0008006" key="3">
    <source>
        <dbReference type="Google" id="ProtNLM"/>
    </source>
</evidence>
<keyword evidence="2" id="KW-1185">Reference proteome</keyword>
<dbReference type="AlphaFoldDB" id="A0A542ZH91"/>
<accession>A0A542ZH91</accession>
<reference evidence="1 2" key="1">
    <citation type="submission" date="2019-06" db="EMBL/GenBank/DDBJ databases">
        <title>Sequencing the genomes of 1000 actinobacteria strains.</title>
        <authorList>
            <person name="Klenk H.-P."/>
        </authorList>
    </citation>
    <scope>NUCLEOTIDE SEQUENCE [LARGE SCALE GENOMIC DNA]</scope>
    <source>
        <strain evidence="1 2">DSM 18082</strain>
    </source>
</reference>
<sequence length="247" mass="26318">MSIAETIDPRSALIEPAIPDPTDFAKKLEDDCGWLLGGVLGFIREAFGIDPLEELVKPLVGDWTAMQRAQGGWVQAGLASDAVGKNFAALPAQTQTSWQGGAGDAFRARMTSLSDGYTTYGRGCRALSELSGALVDGAKAAAEGIANVLQLLMSEVERLIVEATVPVVGWLAGAADVAIHIRSFWEKIHRGYELLKKFLLILQKAVTIIHEVNTILTRITVVLNGFASAMHLVAADEADDAATKAFA</sequence>
<dbReference type="OrthoDB" id="4842689at2"/>
<evidence type="ECO:0000313" key="1">
    <source>
        <dbReference type="EMBL" id="TQL59718.1"/>
    </source>
</evidence>
<protein>
    <recommendedName>
        <fullName evidence="3">Type VII secretion system (Wss) protein ESAT-6</fullName>
    </recommendedName>
</protein>
<dbReference type="Proteomes" id="UP000319514">
    <property type="component" value="Unassembled WGS sequence"/>
</dbReference>
<dbReference type="EMBL" id="VFOQ01000001">
    <property type="protein sequence ID" value="TQL59718.1"/>
    <property type="molecule type" value="Genomic_DNA"/>
</dbReference>
<gene>
    <name evidence="1" type="ORF">FB474_1084</name>
</gene>